<evidence type="ECO:0000313" key="3">
    <source>
        <dbReference type="EMBL" id="SER63201.1"/>
    </source>
</evidence>
<gene>
    <name evidence="3" type="ORF">SAMN05421870_10377</name>
</gene>
<dbReference type="RefSeq" id="WP_425315509.1">
    <property type="nucleotide sequence ID" value="NZ_FOGO01000003.1"/>
</dbReference>
<dbReference type="EMBL" id="FOGO01000003">
    <property type="protein sequence ID" value="SER63201.1"/>
    <property type="molecule type" value="Genomic_DNA"/>
</dbReference>
<evidence type="ECO:0000313" key="4">
    <source>
        <dbReference type="Proteomes" id="UP000182841"/>
    </source>
</evidence>
<name>A0A1H9QRH7_9ACTN</name>
<keyword evidence="4" id="KW-1185">Reference proteome</keyword>
<feature type="region of interest" description="Disordered" evidence="1">
    <location>
        <begin position="1"/>
        <end position="38"/>
    </location>
</feature>
<protein>
    <recommendedName>
        <fullName evidence="2">DUF6531 domain-containing protein</fullName>
    </recommendedName>
</protein>
<proteinExistence type="predicted"/>
<dbReference type="AlphaFoldDB" id="A0A1H9QRH7"/>
<feature type="domain" description="DUF6531" evidence="2">
    <location>
        <begin position="60"/>
        <end position="95"/>
    </location>
</feature>
<accession>A0A1H9QRH7</accession>
<dbReference type="Pfam" id="PF20148">
    <property type="entry name" value="DUF6531"/>
    <property type="match status" value="1"/>
</dbReference>
<dbReference type="InterPro" id="IPR045351">
    <property type="entry name" value="DUF6531"/>
</dbReference>
<evidence type="ECO:0000259" key="2">
    <source>
        <dbReference type="Pfam" id="PF20148"/>
    </source>
</evidence>
<sequence length="198" mass="21707">MAACRTAQQERAGRPSGATEEKKTRKSAAAASDVVPEGQGDVPWHGISDFRITDSLVARVNYSTGNLMLAATDFDISGVGRRLQLTRTYNSLDARHLAEQTDPAELAERRRRSDAARARRHRVELLRAIFRAVDARDPLRPVAARGLLIELADAEQHSMATLGTSAGLPARWHPDVEGGDGEIFQLLETAYRTVKLLP</sequence>
<dbReference type="Proteomes" id="UP000182841">
    <property type="component" value="Unassembled WGS sequence"/>
</dbReference>
<reference evidence="4" key="1">
    <citation type="submission" date="2016-10" db="EMBL/GenBank/DDBJ databases">
        <authorList>
            <person name="Varghese N."/>
            <person name="Submissions S."/>
        </authorList>
    </citation>
    <scope>NUCLEOTIDE SEQUENCE [LARGE SCALE GENOMIC DNA]</scope>
    <source>
        <strain evidence="4">CGMCC 4.6825</strain>
    </source>
</reference>
<organism evidence="3 4">
    <name type="scientific">Streptomyces qinglanensis</name>
    <dbReference type="NCBI Taxonomy" id="943816"/>
    <lineage>
        <taxon>Bacteria</taxon>
        <taxon>Bacillati</taxon>
        <taxon>Actinomycetota</taxon>
        <taxon>Actinomycetes</taxon>
        <taxon>Kitasatosporales</taxon>
        <taxon>Streptomycetaceae</taxon>
        <taxon>Streptomyces</taxon>
    </lineage>
</organism>
<evidence type="ECO:0000256" key="1">
    <source>
        <dbReference type="SAM" id="MobiDB-lite"/>
    </source>
</evidence>